<sequence length="422" mass="48502">MCAAGSRIDWFVVADDDGCDMLPLIAGDDSSVIAKEVTFEASEFLPPAFEELPFGATVDFVLYGDHQLYTEIDGATAAESKLKTVSQADEDVVPIPTLLLCDICQLRFKCKSHLKRHQLLFHEDEPGNPKKDGASQIHCRQCDVSLASVKQLKIHLSKQHPQRLVCDLCLTAFQHEASLVWHRNYHLSKGNGSGKHVCDVCRKQCASSSHLHLHRKIHLEQKPYPCTFGCDRSFSSSGNRQKHIARMHTREQKYRCTHCNESFIYARQLQLHRERKHAELSRFSKGFLVCTRCKEPFDTEQSFQQHVTNFDCPEHRPFECVFCSSRFKQATHLRNHLLTHEKDARAYGCEFCPKRFALAGDLKVHRRTHTKEKPFRCNLCPAGFTMGKQLNKHRFKVHQIENEKMQQEMSQLLKTIILIITS</sequence>
<evidence type="ECO:0000256" key="7">
    <source>
        <dbReference type="ARBA" id="ARBA00023242"/>
    </source>
</evidence>
<dbReference type="PANTHER" id="PTHR24404">
    <property type="entry name" value="ZINC FINGER PROTEIN"/>
    <property type="match status" value="1"/>
</dbReference>
<name>A0A182YBR6_ANOST</name>
<dbReference type="PANTHER" id="PTHR24404:SF106">
    <property type="entry name" value="C2H2-TYPE DOMAIN-CONTAINING PROTEIN"/>
    <property type="match status" value="1"/>
</dbReference>
<dbReference type="InterPro" id="IPR036236">
    <property type="entry name" value="Znf_C2H2_sf"/>
</dbReference>
<dbReference type="FunFam" id="3.30.160.60:FF:000145">
    <property type="entry name" value="Zinc finger protein 574"/>
    <property type="match status" value="1"/>
</dbReference>
<dbReference type="FunFam" id="3.30.160.60:FF:000446">
    <property type="entry name" value="Zinc finger protein"/>
    <property type="match status" value="1"/>
</dbReference>
<protein>
    <recommendedName>
        <fullName evidence="8">C2H2-type domain-containing protein</fullName>
    </recommendedName>
</protein>
<evidence type="ECO:0000256" key="3">
    <source>
        <dbReference type="ARBA" id="ARBA00022737"/>
    </source>
</evidence>
<feature type="domain" description="C2H2-type" evidence="8">
    <location>
        <begin position="224"/>
        <end position="253"/>
    </location>
</feature>
<evidence type="ECO:0000256" key="2">
    <source>
        <dbReference type="ARBA" id="ARBA00022723"/>
    </source>
</evidence>
<dbReference type="GO" id="GO:0008270">
    <property type="term" value="F:zinc ion binding"/>
    <property type="evidence" value="ECO:0007669"/>
    <property type="project" value="UniProtKB-KW"/>
</dbReference>
<reference evidence="9" key="2">
    <citation type="submission" date="2020-05" db="UniProtKB">
        <authorList>
            <consortium name="EnsemblMetazoa"/>
        </authorList>
    </citation>
    <scope>IDENTIFICATION</scope>
    <source>
        <strain evidence="9">Indian</strain>
    </source>
</reference>
<dbReference type="GO" id="GO:0006357">
    <property type="term" value="P:regulation of transcription by RNA polymerase II"/>
    <property type="evidence" value="ECO:0007669"/>
    <property type="project" value="TreeGrafter"/>
</dbReference>
<keyword evidence="5" id="KW-0862">Zinc</keyword>
<reference evidence="10" key="1">
    <citation type="journal article" date="2014" name="Genome Biol.">
        <title>Genome analysis of a major urban malaria vector mosquito, Anopheles stephensi.</title>
        <authorList>
            <person name="Jiang X."/>
            <person name="Peery A."/>
            <person name="Hall A.B."/>
            <person name="Sharma A."/>
            <person name="Chen X.G."/>
            <person name="Waterhouse R.M."/>
            <person name="Komissarov A."/>
            <person name="Riehle M.M."/>
            <person name="Shouche Y."/>
            <person name="Sharakhova M.V."/>
            <person name="Lawson D."/>
            <person name="Pakpour N."/>
            <person name="Arensburger P."/>
            <person name="Davidson V.L."/>
            <person name="Eiglmeier K."/>
            <person name="Emrich S."/>
            <person name="George P."/>
            <person name="Kennedy R.C."/>
            <person name="Mane S.P."/>
            <person name="Maslen G."/>
            <person name="Oringanje C."/>
            <person name="Qi Y."/>
            <person name="Settlage R."/>
            <person name="Tojo M."/>
            <person name="Tubio J.M."/>
            <person name="Unger M.F."/>
            <person name="Wang B."/>
            <person name="Vernick K.D."/>
            <person name="Ribeiro J.M."/>
            <person name="James A.A."/>
            <person name="Michel K."/>
            <person name="Riehle M.A."/>
            <person name="Luckhart S."/>
            <person name="Sharakhov I.V."/>
            <person name="Tu Z."/>
        </authorList>
    </citation>
    <scope>NUCLEOTIDE SEQUENCE [LARGE SCALE GENOMIC DNA]</scope>
    <source>
        <strain evidence="10">Indian</strain>
    </source>
</reference>
<dbReference type="VEuPathDB" id="VectorBase:ASTEI05902"/>
<keyword evidence="6" id="KW-0238">DNA-binding</keyword>
<dbReference type="SMART" id="SM00355">
    <property type="entry name" value="ZnF_C2H2"/>
    <property type="match status" value="10"/>
</dbReference>
<dbReference type="EnsemblMetazoa" id="ASTEI05902-RA">
    <property type="protein sequence ID" value="ASTEI05902-PA"/>
    <property type="gene ID" value="ASTEI05902"/>
</dbReference>
<keyword evidence="4" id="KW-0863">Zinc-finger</keyword>
<dbReference type="AlphaFoldDB" id="A0A182YBR6"/>
<comment type="subcellular location">
    <subcellularLocation>
        <location evidence="1">Nucleus</location>
    </subcellularLocation>
</comment>
<evidence type="ECO:0000256" key="1">
    <source>
        <dbReference type="ARBA" id="ARBA00004123"/>
    </source>
</evidence>
<dbReference type="PROSITE" id="PS00028">
    <property type="entry name" value="ZINC_FINGER_C2H2_1"/>
    <property type="match status" value="8"/>
</dbReference>
<dbReference type="Pfam" id="PF00096">
    <property type="entry name" value="zf-C2H2"/>
    <property type="match status" value="3"/>
</dbReference>
<evidence type="ECO:0000256" key="4">
    <source>
        <dbReference type="ARBA" id="ARBA00022771"/>
    </source>
</evidence>
<keyword evidence="3" id="KW-0677">Repeat</keyword>
<evidence type="ECO:0000259" key="8">
    <source>
        <dbReference type="PROSITE" id="PS50157"/>
    </source>
</evidence>
<feature type="domain" description="C2H2-type" evidence="8">
    <location>
        <begin position="254"/>
        <end position="282"/>
    </location>
</feature>
<evidence type="ECO:0000256" key="5">
    <source>
        <dbReference type="ARBA" id="ARBA00022833"/>
    </source>
</evidence>
<feature type="domain" description="C2H2-type" evidence="8">
    <location>
        <begin position="99"/>
        <end position="127"/>
    </location>
</feature>
<dbReference type="STRING" id="30069.A0A182YBR6"/>
<dbReference type="SUPFAM" id="SSF57667">
    <property type="entry name" value="beta-beta-alpha zinc fingers"/>
    <property type="match status" value="4"/>
</dbReference>
<dbReference type="GO" id="GO:0003700">
    <property type="term" value="F:DNA-binding transcription factor activity"/>
    <property type="evidence" value="ECO:0007669"/>
    <property type="project" value="TreeGrafter"/>
</dbReference>
<feature type="domain" description="C2H2-type" evidence="8">
    <location>
        <begin position="347"/>
        <end position="374"/>
    </location>
</feature>
<evidence type="ECO:0000313" key="9">
    <source>
        <dbReference type="EnsemblMetazoa" id="ASTEI05902-PA"/>
    </source>
</evidence>
<evidence type="ECO:0000313" key="10">
    <source>
        <dbReference type="Proteomes" id="UP000076408"/>
    </source>
</evidence>
<proteinExistence type="predicted"/>
<keyword evidence="10" id="KW-1185">Reference proteome</keyword>
<feature type="domain" description="C2H2-type" evidence="8">
    <location>
        <begin position="196"/>
        <end position="223"/>
    </location>
</feature>
<dbReference type="VEuPathDB" id="VectorBase:ASTEI20_042915"/>
<accession>A0A182YBR6</accession>
<dbReference type="Gene3D" id="3.30.160.60">
    <property type="entry name" value="Classic Zinc Finger"/>
    <property type="match status" value="7"/>
</dbReference>
<dbReference type="GO" id="GO:0005634">
    <property type="term" value="C:nucleus"/>
    <property type="evidence" value="ECO:0007669"/>
    <property type="project" value="UniProtKB-SubCell"/>
</dbReference>
<dbReference type="PROSITE" id="PS50157">
    <property type="entry name" value="ZINC_FINGER_C2H2_2"/>
    <property type="match status" value="7"/>
</dbReference>
<keyword evidence="2" id="KW-0479">Metal-binding</keyword>
<keyword evidence="7" id="KW-0539">Nucleus</keyword>
<organism evidence="9 10">
    <name type="scientific">Anopheles stephensi</name>
    <name type="common">Indo-Pakistan malaria mosquito</name>
    <dbReference type="NCBI Taxonomy" id="30069"/>
    <lineage>
        <taxon>Eukaryota</taxon>
        <taxon>Metazoa</taxon>
        <taxon>Ecdysozoa</taxon>
        <taxon>Arthropoda</taxon>
        <taxon>Hexapoda</taxon>
        <taxon>Insecta</taxon>
        <taxon>Pterygota</taxon>
        <taxon>Neoptera</taxon>
        <taxon>Endopterygota</taxon>
        <taxon>Diptera</taxon>
        <taxon>Nematocera</taxon>
        <taxon>Culicoidea</taxon>
        <taxon>Culicidae</taxon>
        <taxon>Anophelinae</taxon>
        <taxon>Anopheles</taxon>
    </lineage>
</organism>
<dbReference type="GO" id="GO:0000978">
    <property type="term" value="F:RNA polymerase II cis-regulatory region sequence-specific DNA binding"/>
    <property type="evidence" value="ECO:0007669"/>
    <property type="project" value="TreeGrafter"/>
</dbReference>
<dbReference type="InterPro" id="IPR013087">
    <property type="entry name" value="Znf_C2H2_type"/>
</dbReference>
<feature type="domain" description="C2H2-type" evidence="8">
    <location>
        <begin position="375"/>
        <end position="403"/>
    </location>
</feature>
<dbReference type="VEuPathDB" id="VectorBase:ASTE008504"/>
<dbReference type="InterPro" id="IPR050589">
    <property type="entry name" value="Ikaros_C2H2-ZF"/>
</dbReference>
<feature type="domain" description="C2H2-type" evidence="8">
    <location>
        <begin position="318"/>
        <end position="345"/>
    </location>
</feature>
<evidence type="ECO:0000256" key="6">
    <source>
        <dbReference type="ARBA" id="ARBA00023125"/>
    </source>
</evidence>
<dbReference type="OMA" id="QCTPTHE"/>
<dbReference type="Proteomes" id="UP000076408">
    <property type="component" value="Unassembled WGS sequence"/>
</dbReference>